<dbReference type="GO" id="GO:0005840">
    <property type="term" value="C:ribosome"/>
    <property type="evidence" value="ECO:0007669"/>
    <property type="project" value="UniProtKB-KW"/>
</dbReference>
<feature type="region of interest" description="Disordered" evidence="5">
    <location>
        <begin position="52"/>
        <end position="71"/>
    </location>
</feature>
<dbReference type="RefSeq" id="XP_043016500.1">
    <property type="nucleotide sequence ID" value="XM_043147786.1"/>
</dbReference>
<evidence type="ECO:0000256" key="1">
    <source>
        <dbReference type="ARBA" id="ARBA00008434"/>
    </source>
</evidence>
<dbReference type="InterPro" id="IPR000589">
    <property type="entry name" value="Ribosomal_uS15"/>
</dbReference>
<dbReference type="HAMAP" id="MF_01343_B">
    <property type="entry name" value="Ribosomal_uS15_B"/>
    <property type="match status" value="1"/>
</dbReference>
<keyword evidence="7" id="KW-1185">Reference proteome</keyword>
<dbReference type="EMBL" id="CM032181">
    <property type="protein sequence ID" value="KAG7100030.1"/>
    <property type="molecule type" value="Genomic_DNA"/>
</dbReference>
<keyword evidence="3 4" id="KW-0687">Ribonucleoprotein</keyword>
<proteinExistence type="inferred from homology"/>
<dbReference type="GeneID" id="66070892"/>
<dbReference type="InterPro" id="IPR005290">
    <property type="entry name" value="Ribosomal_uS15_bac-type"/>
</dbReference>
<evidence type="ECO:0000313" key="6">
    <source>
        <dbReference type="EMBL" id="KAG7100030.1"/>
    </source>
</evidence>
<keyword evidence="2 4" id="KW-0689">Ribosomal protein</keyword>
<evidence type="ECO:0000256" key="5">
    <source>
        <dbReference type="SAM" id="MobiDB-lite"/>
    </source>
</evidence>
<dbReference type="InterPro" id="IPR009068">
    <property type="entry name" value="uS15_NS1_RNA-bd_sf"/>
</dbReference>
<dbReference type="GO" id="GO:0003735">
    <property type="term" value="F:structural constituent of ribosome"/>
    <property type="evidence" value="ECO:0007669"/>
    <property type="project" value="InterPro"/>
</dbReference>
<dbReference type="PANTHER" id="PTHR23321:SF26">
    <property type="entry name" value="SMALL RIBOSOMAL SUBUNIT PROTEIN US15M"/>
    <property type="match status" value="1"/>
</dbReference>
<evidence type="ECO:0008006" key="8">
    <source>
        <dbReference type="Google" id="ProtNLM"/>
    </source>
</evidence>
<dbReference type="GO" id="GO:1990904">
    <property type="term" value="C:ribonucleoprotein complex"/>
    <property type="evidence" value="ECO:0007669"/>
    <property type="project" value="UniProtKB-KW"/>
</dbReference>
<organism evidence="6 7">
    <name type="scientific">Marasmius oreades</name>
    <name type="common">fairy-ring Marasmius</name>
    <dbReference type="NCBI Taxonomy" id="181124"/>
    <lineage>
        <taxon>Eukaryota</taxon>
        <taxon>Fungi</taxon>
        <taxon>Dikarya</taxon>
        <taxon>Basidiomycota</taxon>
        <taxon>Agaricomycotina</taxon>
        <taxon>Agaricomycetes</taxon>
        <taxon>Agaricomycetidae</taxon>
        <taxon>Agaricales</taxon>
        <taxon>Marasmiineae</taxon>
        <taxon>Marasmiaceae</taxon>
        <taxon>Marasmius</taxon>
    </lineage>
</organism>
<dbReference type="SUPFAM" id="SSF47060">
    <property type="entry name" value="S15/NS1 RNA-binding domain"/>
    <property type="match status" value="1"/>
</dbReference>
<dbReference type="Pfam" id="PF00312">
    <property type="entry name" value="Ribosomal_S15"/>
    <property type="match status" value="1"/>
</dbReference>
<dbReference type="Proteomes" id="UP001049176">
    <property type="component" value="Chromosome 1"/>
</dbReference>
<dbReference type="NCBIfam" id="TIGR00952">
    <property type="entry name" value="S15_bact"/>
    <property type="match status" value="1"/>
</dbReference>
<gene>
    <name evidence="6" type="ORF">E1B28_001816</name>
</gene>
<dbReference type="Gene3D" id="1.10.287.10">
    <property type="entry name" value="S15/NS1, RNA-binding"/>
    <property type="match status" value="1"/>
</dbReference>
<dbReference type="PROSITE" id="PS00362">
    <property type="entry name" value="RIBOSOMAL_S15"/>
    <property type="match status" value="1"/>
</dbReference>
<dbReference type="GO" id="GO:0006412">
    <property type="term" value="P:translation"/>
    <property type="evidence" value="ECO:0007669"/>
    <property type="project" value="InterPro"/>
</dbReference>
<evidence type="ECO:0000313" key="7">
    <source>
        <dbReference type="Proteomes" id="UP001049176"/>
    </source>
</evidence>
<comment type="similarity">
    <text evidence="1 4">Belongs to the universal ribosomal protein uS15 family.</text>
</comment>
<evidence type="ECO:0000256" key="3">
    <source>
        <dbReference type="ARBA" id="ARBA00023274"/>
    </source>
</evidence>
<dbReference type="KEGG" id="more:E1B28_001816"/>
<dbReference type="SMART" id="SM01387">
    <property type="entry name" value="Ribosomal_S15"/>
    <property type="match status" value="1"/>
</dbReference>
<dbReference type="GO" id="GO:0005737">
    <property type="term" value="C:cytoplasm"/>
    <property type="evidence" value="ECO:0007669"/>
    <property type="project" value="UniProtKB-ARBA"/>
</dbReference>
<sequence>MFRAYIAQSSRCIASVPSSSSNASLLHTSAILHAAPKKRMTNKIKQERRAQRFERATANRPSPILGTRPGEESKWEECDLAKILVREEEFAGPPEMKPTERPIGVVHEPKQFAFALTKTEADELFGKLPILSAQISPTSGIGGGTTQDIISAGLESGERELQKANIFAKVVDLRNADADGIAYENRRRIIEAFSEPKNPFDPGRTEVQAAILTYRIRNLWSHLTKYKRDLGNRRGLRKLVHQRAKVLKYLKRTDRERYDILLQRLALHPESVEGELVV</sequence>
<accession>A0A9P7V454</accession>
<comment type="caution">
    <text evidence="6">The sequence shown here is derived from an EMBL/GenBank/DDBJ whole genome shotgun (WGS) entry which is preliminary data.</text>
</comment>
<name>A0A9P7V454_9AGAR</name>
<reference evidence="6" key="1">
    <citation type="journal article" date="2021" name="Genome Biol. Evol.">
        <title>The assembled and annotated genome of the fairy-ring fungus Marasmius oreades.</title>
        <authorList>
            <person name="Hiltunen M."/>
            <person name="Ament-Velasquez S.L."/>
            <person name="Johannesson H."/>
        </authorList>
    </citation>
    <scope>NUCLEOTIDE SEQUENCE</scope>
    <source>
        <strain evidence="6">03SP1</strain>
    </source>
</reference>
<dbReference type="AlphaFoldDB" id="A0A9P7V454"/>
<evidence type="ECO:0000256" key="4">
    <source>
        <dbReference type="RuleBase" id="RU003919"/>
    </source>
</evidence>
<evidence type="ECO:0000256" key="2">
    <source>
        <dbReference type="ARBA" id="ARBA00022980"/>
    </source>
</evidence>
<dbReference type="CDD" id="cd00677">
    <property type="entry name" value="S15_NS1_EPRS_RNA-bind"/>
    <property type="match status" value="1"/>
</dbReference>
<dbReference type="PANTHER" id="PTHR23321">
    <property type="entry name" value="RIBOSOMAL PROTEIN S15, BACTERIAL AND ORGANELLAR"/>
    <property type="match status" value="1"/>
</dbReference>
<dbReference type="OrthoDB" id="441444at2759"/>
<protein>
    <recommendedName>
        <fullName evidence="8">30S ribosomal protein S15</fullName>
    </recommendedName>
</protein>